<dbReference type="AlphaFoldDB" id="B8IVX7"/>
<keyword evidence="2" id="KW-0614">Plasmid</keyword>
<dbReference type="InterPro" id="IPR047655">
    <property type="entry name" value="Transpos_IS630-like"/>
</dbReference>
<dbReference type="Gene3D" id="3.30.420.10">
    <property type="entry name" value="Ribonuclease H-like superfamily/Ribonuclease H"/>
    <property type="match status" value="1"/>
</dbReference>
<dbReference type="PANTHER" id="PTHR46564">
    <property type="entry name" value="TRANSPOSASE"/>
    <property type="match status" value="1"/>
</dbReference>
<protein>
    <submittedName>
        <fullName evidence="2">Transposase and inactivated derivatives-like protein</fullName>
    </submittedName>
</protein>
<name>B8IVX7_METNO</name>
<evidence type="ECO:0000313" key="2">
    <source>
        <dbReference type="EMBL" id="ACL62567.1"/>
    </source>
</evidence>
<gene>
    <name evidence="2" type="ordered locus">Mnod_8454</name>
</gene>
<dbReference type="HOGENOM" id="CLU_056788_10_0_5"/>
<geneLocation type="plasmid" evidence="2 3">
    <name>pMNOD01</name>
</geneLocation>
<evidence type="ECO:0000259" key="1">
    <source>
        <dbReference type="Pfam" id="PF13358"/>
    </source>
</evidence>
<organism evidence="2 3">
    <name type="scientific">Methylobacterium nodulans (strain LMG 21967 / CNCM I-2342 / ORS 2060)</name>
    <dbReference type="NCBI Taxonomy" id="460265"/>
    <lineage>
        <taxon>Bacteria</taxon>
        <taxon>Pseudomonadati</taxon>
        <taxon>Pseudomonadota</taxon>
        <taxon>Alphaproteobacteria</taxon>
        <taxon>Hyphomicrobiales</taxon>
        <taxon>Methylobacteriaceae</taxon>
        <taxon>Methylobacterium</taxon>
    </lineage>
</organism>
<sequence length="167" mass="18305">MVLTSATDASLRWCSTPPPWHVDAVGGRPPHHWKTTTLIAGLRLQGFTAPYVLDGAVNRATFEAYVGQILVPDLKPGDLVIMDNLPSHKGPRVRQMIEAAGARLLHLPRYSPDLNPIENAFAKLKALLRKAAERTVEGLWDAVGRLLEKITSDDCAGFFAHAEYVSV</sequence>
<feature type="domain" description="Tc1-like transposase DDE" evidence="1">
    <location>
        <begin position="28"/>
        <end position="131"/>
    </location>
</feature>
<dbReference type="GO" id="GO:0003676">
    <property type="term" value="F:nucleic acid binding"/>
    <property type="evidence" value="ECO:0007669"/>
    <property type="project" value="InterPro"/>
</dbReference>
<accession>B8IVX7</accession>
<dbReference type="InterPro" id="IPR036397">
    <property type="entry name" value="RNaseH_sf"/>
</dbReference>
<keyword evidence="3" id="KW-1185">Reference proteome</keyword>
<evidence type="ECO:0000313" key="3">
    <source>
        <dbReference type="Proteomes" id="UP000008207"/>
    </source>
</evidence>
<dbReference type="InterPro" id="IPR038717">
    <property type="entry name" value="Tc1-like_DDE_dom"/>
</dbReference>
<dbReference type="NCBIfam" id="NF033545">
    <property type="entry name" value="transpos_IS630"/>
    <property type="match status" value="1"/>
</dbReference>
<proteinExistence type="predicted"/>
<dbReference type="Proteomes" id="UP000008207">
    <property type="component" value="Plasmid pMNOD01"/>
</dbReference>
<dbReference type="Pfam" id="PF13358">
    <property type="entry name" value="DDE_3"/>
    <property type="match status" value="1"/>
</dbReference>
<dbReference type="KEGG" id="mno:Mnod_8454"/>
<dbReference type="PANTHER" id="PTHR46564:SF1">
    <property type="entry name" value="TRANSPOSASE"/>
    <property type="match status" value="1"/>
</dbReference>
<dbReference type="EMBL" id="CP001350">
    <property type="protein sequence ID" value="ACL62567.1"/>
    <property type="molecule type" value="Genomic_DNA"/>
</dbReference>
<reference evidence="3" key="1">
    <citation type="submission" date="2009-01" db="EMBL/GenBank/DDBJ databases">
        <title>Complete sequence of plasmid 1 of Methylobacterium nodulans ORS 2060.</title>
        <authorList>
            <consortium name="US DOE Joint Genome Institute"/>
            <person name="Lucas S."/>
            <person name="Copeland A."/>
            <person name="Lapidus A."/>
            <person name="Glavina del Rio T."/>
            <person name="Dalin E."/>
            <person name="Tice H."/>
            <person name="Bruce D."/>
            <person name="Goodwin L."/>
            <person name="Pitluck S."/>
            <person name="Sims D."/>
            <person name="Brettin T."/>
            <person name="Detter J.C."/>
            <person name="Han C."/>
            <person name="Larimer F."/>
            <person name="Land M."/>
            <person name="Hauser L."/>
            <person name="Kyrpides N."/>
            <person name="Ivanova N."/>
            <person name="Marx C.J."/>
            <person name="Richardson P."/>
        </authorList>
    </citation>
    <scope>NUCLEOTIDE SEQUENCE [LARGE SCALE GENOMIC DNA]</scope>
    <source>
        <strain evidence="3">LMG 21967 / CNCM I-2342 / ORS 2060</strain>
        <plasmid evidence="3">Plasmid pMNOD01</plasmid>
    </source>
</reference>